<dbReference type="AlphaFoldDB" id="A0A8D8PVM0"/>
<proteinExistence type="predicted"/>
<sequence>MISMAGITVSSSWTCDNLLACFTIGTNHEPSIMDDIVEQDKCICLTCTEDLSNNPCTIDIIADRNSGMAFKTVHVVSQSRLLEVFGNHGEYLSTFPGELFDEFEDTCIYTTKIKLRSPLTTLSIKFTRLKDKEFWIYGIYLTKINVSSQSSRSIQQPGDQQNTNSQHAMNNMPPPSLMQFQNLLQMTSNEELLSNLLSTFGSSVSKDVKGNVCSTDKSFVNAEKSNVCSTDTSFVNAEKLSEPPSVEKVSMKDIECVIDKELRNMERKILNHVDARFDALHNKMDLMFAKLEMLYHNNNLKGKEENSNNNGNNNLKETEENTNNGPHVCQARNAVSQ</sequence>
<dbReference type="PANTHER" id="PTHR14787">
    <property type="entry name" value="C10ORF188 FAMILY MEMBER"/>
    <property type="match status" value="1"/>
</dbReference>
<feature type="region of interest" description="Disordered" evidence="1">
    <location>
        <begin position="151"/>
        <end position="170"/>
    </location>
</feature>
<dbReference type="Pfam" id="PF14958">
    <property type="entry name" value="PAAT-like"/>
    <property type="match status" value="1"/>
</dbReference>
<feature type="region of interest" description="Disordered" evidence="1">
    <location>
        <begin position="302"/>
        <end position="337"/>
    </location>
</feature>
<protein>
    <submittedName>
        <fullName evidence="2">Uncharacterized protein</fullName>
    </submittedName>
</protein>
<organism evidence="2">
    <name type="scientific">Cacopsylla melanoneura</name>
    <dbReference type="NCBI Taxonomy" id="428564"/>
    <lineage>
        <taxon>Eukaryota</taxon>
        <taxon>Metazoa</taxon>
        <taxon>Ecdysozoa</taxon>
        <taxon>Arthropoda</taxon>
        <taxon>Hexapoda</taxon>
        <taxon>Insecta</taxon>
        <taxon>Pterygota</taxon>
        <taxon>Neoptera</taxon>
        <taxon>Paraneoptera</taxon>
        <taxon>Hemiptera</taxon>
        <taxon>Sternorrhyncha</taxon>
        <taxon>Psylloidea</taxon>
        <taxon>Psyllidae</taxon>
        <taxon>Psyllinae</taxon>
        <taxon>Cacopsylla</taxon>
    </lineage>
</organism>
<feature type="compositionally biased region" description="Polar residues" evidence="1">
    <location>
        <begin position="151"/>
        <end position="169"/>
    </location>
</feature>
<reference evidence="2" key="1">
    <citation type="submission" date="2021-05" db="EMBL/GenBank/DDBJ databases">
        <authorList>
            <person name="Alioto T."/>
            <person name="Alioto T."/>
            <person name="Gomez Garrido J."/>
        </authorList>
    </citation>
    <scope>NUCLEOTIDE SEQUENCE</scope>
</reference>
<accession>A0A8D8PVM0</accession>
<name>A0A8D8PVM0_9HEMI</name>
<evidence type="ECO:0000313" key="2">
    <source>
        <dbReference type="EMBL" id="CAG6614963.1"/>
    </source>
</evidence>
<dbReference type="InterPro" id="IPR028043">
    <property type="entry name" value="PAAT-like"/>
</dbReference>
<dbReference type="EMBL" id="HBUF01031655">
    <property type="protein sequence ID" value="CAG6614963.1"/>
    <property type="molecule type" value="Transcribed_RNA"/>
</dbReference>
<evidence type="ECO:0000256" key="1">
    <source>
        <dbReference type="SAM" id="MobiDB-lite"/>
    </source>
</evidence>
<dbReference type="EMBL" id="HBUF01031657">
    <property type="protein sequence ID" value="CAG6614964.1"/>
    <property type="molecule type" value="Transcribed_RNA"/>
</dbReference>
<feature type="compositionally biased region" description="Low complexity" evidence="1">
    <location>
        <begin position="307"/>
        <end position="325"/>
    </location>
</feature>
<dbReference type="PANTHER" id="PTHR14787:SF1">
    <property type="entry name" value="ATPASE PAAT"/>
    <property type="match status" value="1"/>
</dbReference>